<dbReference type="SUPFAM" id="SSF52172">
    <property type="entry name" value="CheY-like"/>
    <property type="match status" value="1"/>
</dbReference>
<organism evidence="3 4">
    <name type="scientific">Pedobacter boryungensis</name>
    <dbReference type="NCBI Taxonomy" id="869962"/>
    <lineage>
        <taxon>Bacteria</taxon>
        <taxon>Pseudomonadati</taxon>
        <taxon>Bacteroidota</taxon>
        <taxon>Sphingobacteriia</taxon>
        <taxon>Sphingobacteriales</taxon>
        <taxon>Sphingobacteriaceae</taxon>
        <taxon>Pedobacter</taxon>
    </lineage>
</organism>
<dbReference type="PANTHER" id="PTHR44520">
    <property type="entry name" value="RESPONSE REGULATOR RCP1-RELATED"/>
    <property type="match status" value="1"/>
</dbReference>
<dbReference type="Gene3D" id="3.40.50.2300">
    <property type="match status" value="1"/>
</dbReference>
<accession>A0ABX2DAL2</accession>
<dbReference type="InterPro" id="IPR001789">
    <property type="entry name" value="Sig_transdc_resp-reg_receiver"/>
</dbReference>
<dbReference type="PROSITE" id="PS50110">
    <property type="entry name" value="RESPONSE_REGULATORY"/>
    <property type="match status" value="1"/>
</dbReference>
<feature type="domain" description="Response regulatory" evidence="2">
    <location>
        <begin position="4"/>
        <end position="126"/>
    </location>
</feature>
<dbReference type="EMBL" id="JABMKV010000001">
    <property type="protein sequence ID" value="NQX31060.1"/>
    <property type="molecule type" value="Genomic_DNA"/>
</dbReference>
<comment type="caution">
    <text evidence="3">The sequence shown here is derived from an EMBL/GenBank/DDBJ whole genome shotgun (WGS) entry which is preliminary data.</text>
</comment>
<dbReference type="Proteomes" id="UP000762110">
    <property type="component" value="Unassembled WGS sequence"/>
</dbReference>
<reference evidence="3 4" key="1">
    <citation type="submission" date="2020-05" db="EMBL/GenBank/DDBJ databases">
        <title>Description of Pedobacter foliorum sp. nov.</title>
        <authorList>
            <person name="Qi S."/>
            <person name="Carlier A."/>
            <person name="Cnockaert M."/>
            <person name="Vandamme P."/>
        </authorList>
    </citation>
    <scope>NUCLEOTIDE SEQUENCE [LARGE SCALE GENOMIC DNA]</scope>
    <source>
        <strain evidence="3 4">LMG 31300</strain>
    </source>
</reference>
<dbReference type="InterPro" id="IPR011006">
    <property type="entry name" value="CheY-like_superfamily"/>
</dbReference>
<evidence type="ECO:0000313" key="3">
    <source>
        <dbReference type="EMBL" id="NQX31060.1"/>
    </source>
</evidence>
<sequence length="134" mass="15496">MNSKILVIDDDKVILFIHKTLMDISGITAEVEYFHDPELALQHILNHINTHTFLLLLDINMPSMSGWDMLDILKDHEFHQNIHVVIITSSVSDLDREKAFTYPQVCEFLTKPLKVADFIALQEHEITGKYLRPV</sequence>
<protein>
    <submittedName>
        <fullName evidence="3">Response regulator</fullName>
    </submittedName>
</protein>
<dbReference type="RefSeq" id="WP_173269401.1">
    <property type="nucleotide sequence ID" value="NZ_JABMKV010000001.1"/>
</dbReference>
<dbReference type="InterPro" id="IPR052893">
    <property type="entry name" value="TCS_response_regulator"/>
</dbReference>
<evidence type="ECO:0000313" key="4">
    <source>
        <dbReference type="Proteomes" id="UP000762110"/>
    </source>
</evidence>
<dbReference type="Pfam" id="PF00072">
    <property type="entry name" value="Response_reg"/>
    <property type="match status" value="1"/>
</dbReference>
<name>A0ABX2DAL2_9SPHI</name>
<dbReference type="PANTHER" id="PTHR44520:SF2">
    <property type="entry name" value="RESPONSE REGULATOR RCP1"/>
    <property type="match status" value="1"/>
</dbReference>
<dbReference type="SMART" id="SM00448">
    <property type="entry name" value="REC"/>
    <property type="match status" value="1"/>
</dbReference>
<evidence type="ECO:0000259" key="2">
    <source>
        <dbReference type="PROSITE" id="PS50110"/>
    </source>
</evidence>
<evidence type="ECO:0000256" key="1">
    <source>
        <dbReference type="PROSITE-ProRule" id="PRU00169"/>
    </source>
</evidence>
<proteinExistence type="predicted"/>
<keyword evidence="1" id="KW-0597">Phosphoprotein</keyword>
<keyword evidence="4" id="KW-1185">Reference proteome</keyword>
<gene>
    <name evidence="3" type="ORF">HQN85_04960</name>
</gene>
<feature type="modified residue" description="4-aspartylphosphate" evidence="1">
    <location>
        <position position="58"/>
    </location>
</feature>